<gene>
    <name evidence="1" type="ORF">COO91_05767</name>
</gene>
<reference evidence="1 2" key="1">
    <citation type="submission" date="2017-11" db="EMBL/GenBank/DDBJ databases">
        <title>Complete genome of a free-living desiccation-tolerant cyanobacterium and its photosynthetic adaptation to extreme terrestrial habitat.</title>
        <authorList>
            <person name="Shang J."/>
        </authorList>
    </citation>
    <scope>NUCLEOTIDE SEQUENCE [LARGE SCALE GENOMIC DNA]</scope>
    <source>
        <strain evidence="1 2">CCNUN1</strain>
    </source>
</reference>
<evidence type="ECO:0000313" key="2">
    <source>
        <dbReference type="Proteomes" id="UP000232003"/>
    </source>
</evidence>
<dbReference type="Proteomes" id="UP000232003">
    <property type="component" value="Chromosome"/>
</dbReference>
<accession>A0A2K8SWD3</accession>
<dbReference type="AlphaFoldDB" id="A0A2K8SWD3"/>
<protein>
    <submittedName>
        <fullName evidence="1">Uncharacterized protein</fullName>
    </submittedName>
</protein>
<evidence type="ECO:0000313" key="1">
    <source>
        <dbReference type="EMBL" id="AUB39769.1"/>
    </source>
</evidence>
<proteinExistence type="predicted"/>
<keyword evidence="2" id="KW-1185">Reference proteome</keyword>
<sequence>MKLIEAALAGAKTEDDITTAVAAKKEGIAAVKNGCFMLINVCKTKW</sequence>
<dbReference type="KEGG" id="nfl:COO91_05767"/>
<organism evidence="1 2">
    <name type="scientific">Nostoc flagelliforme CCNUN1</name>
    <dbReference type="NCBI Taxonomy" id="2038116"/>
    <lineage>
        <taxon>Bacteria</taxon>
        <taxon>Bacillati</taxon>
        <taxon>Cyanobacteriota</taxon>
        <taxon>Cyanophyceae</taxon>
        <taxon>Nostocales</taxon>
        <taxon>Nostocaceae</taxon>
        <taxon>Nostoc</taxon>
    </lineage>
</organism>
<name>A0A2K8SWD3_9NOSO</name>
<dbReference type="EMBL" id="CP024785">
    <property type="protein sequence ID" value="AUB39769.1"/>
    <property type="molecule type" value="Genomic_DNA"/>
</dbReference>